<evidence type="ECO:0000313" key="2">
    <source>
        <dbReference type="Proteomes" id="UP001164929"/>
    </source>
</evidence>
<keyword evidence="2" id="KW-1185">Reference proteome</keyword>
<organism evidence="1 2">
    <name type="scientific">Populus alba x Populus x berolinensis</name>
    <dbReference type="NCBI Taxonomy" id="444605"/>
    <lineage>
        <taxon>Eukaryota</taxon>
        <taxon>Viridiplantae</taxon>
        <taxon>Streptophyta</taxon>
        <taxon>Embryophyta</taxon>
        <taxon>Tracheophyta</taxon>
        <taxon>Spermatophyta</taxon>
        <taxon>Magnoliopsida</taxon>
        <taxon>eudicotyledons</taxon>
        <taxon>Gunneridae</taxon>
        <taxon>Pentapetalae</taxon>
        <taxon>rosids</taxon>
        <taxon>fabids</taxon>
        <taxon>Malpighiales</taxon>
        <taxon>Salicaceae</taxon>
        <taxon>Saliceae</taxon>
        <taxon>Populus</taxon>
    </lineage>
</organism>
<dbReference type="Proteomes" id="UP001164929">
    <property type="component" value="Chromosome 6"/>
</dbReference>
<evidence type="ECO:0000313" key="1">
    <source>
        <dbReference type="EMBL" id="KAJ6993067.1"/>
    </source>
</evidence>
<dbReference type="AlphaFoldDB" id="A0AAD6QMF5"/>
<proteinExistence type="predicted"/>
<dbReference type="EMBL" id="JAQIZT010000006">
    <property type="protein sequence ID" value="KAJ6993067.1"/>
    <property type="molecule type" value="Genomic_DNA"/>
</dbReference>
<comment type="caution">
    <text evidence="1">The sequence shown here is derived from an EMBL/GenBank/DDBJ whole genome shotgun (WGS) entry which is preliminary data.</text>
</comment>
<name>A0AAD6QMF5_9ROSI</name>
<sequence>MSLSEWLGAMRMEIFSKTGGARGYRKNELLLSKAKSLSSGSIDTIVLHVTTDSNHRYKSCMMGCTTCIRDSYGWPASGPDLGKTYSSIASPQSILVA</sequence>
<protein>
    <submittedName>
        <fullName evidence="1">Uncharacterized protein</fullName>
    </submittedName>
</protein>
<accession>A0AAD6QMF5</accession>
<gene>
    <name evidence="1" type="ORF">NC653_016254</name>
</gene>
<reference evidence="1" key="1">
    <citation type="journal article" date="2023" name="Mol. Ecol. Resour.">
        <title>Chromosome-level genome assembly of a triploid poplar Populus alba 'Berolinensis'.</title>
        <authorList>
            <person name="Chen S."/>
            <person name="Yu Y."/>
            <person name="Wang X."/>
            <person name="Wang S."/>
            <person name="Zhang T."/>
            <person name="Zhou Y."/>
            <person name="He R."/>
            <person name="Meng N."/>
            <person name="Wang Y."/>
            <person name="Liu W."/>
            <person name="Liu Z."/>
            <person name="Liu J."/>
            <person name="Guo Q."/>
            <person name="Huang H."/>
            <person name="Sederoff R.R."/>
            <person name="Wang G."/>
            <person name="Qu G."/>
            <person name="Chen S."/>
        </authorList>
    </citation>
    <scope>NUCLEOTIDE SEQUENCE</scope>
    <source>
        <strain evidence="1">SC-2020</strain>
    </source>
</reference>